<dbReference type="Proteomes" id="UP001419268">
    <property type="component" value="Unassembled WGS sequence"/>
</dbReference>
<dbReference type="AlphaFoldDB" id="A0AAP0L8L7"/>
<reference evidence="1 2" key="1">
    <citation type="submission" date="2024-01" db="EMBL/GenBank/DDBJ databases">
        <title>Genome assemblies of Stephania.</title>
        <authorList>
            <person name="Yang L."/>
        </authorList>
    </citation>
    <scope>NUCLEOTIDE SEQUENCE [LARGE SCALE GENOMIC DNA]</scope>
    <source>
        <strain evidence="1">JXDWG</strain>
        <tissue evidence="1">Leaf</tissue>
    </source>
</reference>
<organism evidence="1 2">
    <name type="scientific">Stephania cephalantha</name>
    <dbReference type="NCBI Taxonomy" id="152367"/>
    <lineage>
        <taxon>Eukaryota</taxon>
        <taxon>Viridiplantae</taxon>
        <taxon>Streptophyta</taxon>
        <taxon>Embryophyta</taxon>
        <taxon>Tracheophyta</taxon>
        <taxon>Spermatophyta</taxon>
        <taxon>Magnoliopsida</taxon>
        <taxon>Ranunculales</taxon>
        <taxon>Menispermaceae</taxon>
        <taxon>Menispermoideae</taxon>
        <taxon>Cissampelideae</taxon>
        <taxon>Stephania</taxon>
    </lineage>
</organism>
<sequence length="66" mass="7277">MAKLEKLALNTLAIAYKSQAREMDKRREGKPGEGRAALRRSIRDNGCAANNERPLSAVHTRTAAEI</sequence>
<evidence type="ECO:0000313" key="2">
    <source>
        <dbReference type="Proteomes" id="UP001419268"/>
    </source>
</evidence>
<dbReference type="EMBL" id="JBBNAG010000001">
    <property type="protein sequence ID" value="KAK9166528.1"/>
    <property type="molecule type" value="Genomic_DNA"/>
</dbReference>
<evidence type="ECO:0000313" key="1">
    <source>
        <dbReference type="EMBL" id="KAK9166528.1"/>
    </source>
</evidence>
<protein>
    <submittedName>
        <fullName evidence="1">Uncharacterized protein</fullName>
    </submittedName>
</protein>
<keyword evidence="2" id="KW-1185">Reference proteome</keyword>
<name>A0AAP0L8L7_9MAGN</name>
<proteinExistence type="predicted"/>
<comment type="caution">
    <text evidence="1">The sequence shown here is derived from an EMBL/GenBank/DDBJ whole genome shotgun (WGS) entry which is preliminary data.</text>
</comment>
<gene>
    <name evidence="1" type="ORF">Scep_001719</name>
</gene>
<accession>A0AAP0L8L7</accession>